<dbReference type="PATRIC" id="fig|1309411.5.peg.1441"/>
<reference evidence="1 2" key="1">
    <citation type="submission" date="2015-01" db="EMBL/GenBank/DDBJ databases">
        <title>Deinococcus soli/N5/whole genome sequencing.</title>
        <authorList>
            <person name="Kim M.K."/>
            <person name="Srinivasan S."/>
            <person name="Lee J.-J."/>
        </authorList>
    </citation>
    <scope>NUCLEOTIDE SEQUENCE [LARGE SCALE GENOMIC DNA]</scope>
    <source>
        <strain evidence="1 2">N5</strain>
    </source>
</reference>
<dbReference type="Proteomes" id="UP000034024">
    <property type="component" value="Chromosome"/>
</dbReference>
<accession>A0A0F7JKS5</accession>
<proteinExistence type="predicted"/>
<name>A0A0F7JKS5_9DEIO</name>
<dbReference type="KEGG" id="dch:SY84_07060"/>
<evidence type="ECO:0000313" key="2">
    <source>
        <dbReference type="Proteomes" id="UP000034024"/>
    </source>
</evidence>
<gene>
    <name evidence="1" type="ORF">SY84_07060</name>
</gene>
<organism evidence="1 2">
    <name type="scientific">Deinococcus soli</name>
    <name type="common">ex Cha et al. 2016</name>
    <dbReference type="NCBI Taxonomy" id="1309411"/>
    <lineage>
        <taxon>Bacteria</taxon>
        <taxon>Thermotogati</taxon>
        <taxon>Deinococcota</taxon>
        <taxon>Deinococci</taxon>
        <taxon>Deinococcales</taxon>
        <taxon>Deinococcaceae</taxon>
        <taxon>Deinococcus</taxon>
    </lineage>
</organism>
<protein>
    <submittedName>
        <fullName evidence="1">Uncharacterized protein</fullName>
    </submittedName>
</protein>
<keyword evidence="2" id="KW-1185">Reference proteome</keyword>
<dbReference type="AlphaFoldDB" id="A0A0F7JKS5"/>
<sequence>MLAMVLDQESQRFVVGVQAAYIEPSIELIGVRVELCAWSNLTLMAEVENQGHATVDQLPSELSDICEFEMQPNGSIRVAGFLRQAYGWCEMTFQNPKMAVEYCHENS</sequence>
<dbReference type="EMBL" id="CP011389">
    <property type="protein sequence ID" value="AKH16856.1"/>
    <property type="molecule type" value="Genomic_DNA"/>
</dbReference>
<evidence type="ECO:0000313" key="1">
    <source>
        <dbReference type="EMBL" id="AKH16856.1"/>
    </source>
</evidence>